<sequence length="40" mass="4666">MENIFDESPQYSFKAQIQLIHTDKIIHSQETGQEQESTTI</sequence>
<organism evidence="1 2">
    <name type="scientific">Flavobacterium fluvii</name>
    <dbReference type="NCBI Taxonomy" id="468056"/>
    <lineage>
        <taxon>Bacteria</taxon>
        <taxon>Pseudomonadati</taxon>
        <taxon>Bacteroidota</taxon>
        <taxon>Flavobacteriia</taxon>
        <taxon>Flavobacteriales</taxon>
        <taxon>Flavobacteriaceae</taxon>
        <taxon>Flavobacterium</taxon>
    </lineage>
</organism>
<evidence type="ECO:0000313" key="1">
    <source>
        <dbReference type="EMBL" id="SHG28218.1"/>
    </source>
</evidence>
<name>A0A1M5IIP5_9FLAO</name>
<protein>
    <submittedName>
        <fullName evidence="1">Uncharacterized protein</fullName>
    </submittedName>
</protein>
<dbReference type="Proteomes" id="UP000184516">
    <property type="component" value="Unassembled WGS sequence"/>
</dbReference>
<dbReference type="AlphaFoldDB" id="A0A1M5IIP5"/>
<accession>A0A1M5IIP5</accession>
<dbReference type="EMBL" id="FQWB01000003">
    <property type="protein sequence ID" value="SHG28218.1"/>
    <property type="molecule type" value="Genomic_DNA"/>
</dbReference>
<keyword evidence="2" id="KW-1185">Reference proteome</keyword>
<reference evidence="2" key="1">
    <citation type="submission" date="2016-11" db="EMBL/GenBank/DDBJ databases">
        <authorList>
            <person name="Varghese N."/>
            <person name="Submissions S."/>
        </authorList>
    </citation>
    <scope>NUCLEOTIDE SEQUENCE [LARGE SCALE GENOMIC DNA]</scope>
    <source>
        <strain evidence="2">DSM 19978</strain>
    </source>
</reference>
<gene>
    <name evidence="1" type="ORF">SAMN05443549_103114</name>
</gene>
<evidence type="ECO:0000313" key="2">
    <source>
        <dbReference type="Proteomes" id="UP000184516"/>
    </source>
</evidence>
<proteinExistence type="predicted"/>
<dbReference type="RefSeq" id="WP_262987418.1">
    <property type="nucleotide sequence ID" value="NZ_FQWB01000003.1"/>
</dbReference>